<keyword evidence="3" id="KW-1185">Reference proteome</keyword>
<evidence type="ECO:0000256" key="1">
    <source>
        <dbReference type="SAM" id="Phobius"/>
    </source>
</evidence>
<name>A0A5N5SPL9_9CRUS</name>
<reference evidence="2 3" key="1">
    <citation type="journal article" date="2019" name="PLoS Biol.">
        <title>Sex chromosomes control vertical transmission of feminizing Wolbachia symbionts in an isopod.</title>
        <authorList>
            <person name="Becking T."/>
            <person name="Chebbi M.A."/>
            <person name="Giraud I."/>
            <person name="Moumen B."/>
            <person name="Laverre T."/>
            <person name="Caubet Y."/>
            <person name="Peccoud J."/>
            <person name="Gilbert C."/>
            <person name="Cordaux R."/>
        </authorList>
    </citation>
    <scope>NUCLEOTIDE SEQUENCE [LARGE SCALE GENOMIC DNA]</scope>
    <source>
        <strain evidence="2">ANa2</strain>
        <tissue evidence="2">Whole body excluding digestive tract and cuticle</tissue>
    </source>
</reference>
<keyword evidence="1" id="KW-0812">Transmembrane</keyword>
<accession>A0A5N5SPL9</accession>
<feature type="non-terminal residue" evidence="2">
    <location>
        <position position="172"/>
    </location>
</feature>
<comment type="caution">
    <text evidence="2">The sequence shown here is derived from an EMBL/GenBank/DDBJ whole genome shotgun (WGS) entry which is preliminary data.</text>
</comment>
<dbReference type="AlphaFoldDB" id="A0A5N5SPL9"/>
<dbReference type="Proteomes" id="UP000326759">
    <property type="component" value="Unassembled WGS sequence"/>
</dbReference>
<dbReference type="EMBL" id="SEYY01021819">
    <property type="protein sequence ID" value="KAB7496035.1"/>
    <property type="molecule type" value="Genomic_DNA"/>
</dbReference>
<protein>
    <submittedName>
        <fullName evidence="2">Uncharacterized protein</fullName>
    </submittedName>
</protein>
<proteinExistence type="predicted"/>
<feature type="non-terminal residue" evidence="2">
    <location>
        <position position="1"/>
    </location>
</feature>
<evidence type="ECO:0000313" key="2">
    <source>
        <dbReference type="EMBL" id="KAB7496035.1"/>
    </source>
</evidence>
<sequence>ISHTEEIKTRHPQIRAFIYDQKKRVKAISITVFKRANMFIKYKKKVVESIPKENLECGQFLPSKLLWNTTGCTLNITEESCTCSCFGLDGWIGFISNDYSKSMELLLNQNYIVTAGCIVSAFLLTVTIVMLLIRCGFWSTKLLTNVIECLALMIANVVFISCSVIKTSSGDQ</sequence>
<keyword evidence="1" id="KW-0472">Membrane</keyword>
<keyword evidence="1" id="KW-1133">Transmembrane helix</keyword>
<organism evidence="2 3">
    <name type="scientific">Armadillidium nasatum</name>
    <dbReference type="NCBI Taxonomy" id="96803"/>
    <lineage>
        <taxon>Eukaryota</taxon>
        <taxon>Metazoa</taxon>
        <taxon>Ecdysozoa</taxon>
        <taxon>Arthropoda</taxon>
        <taxon>Crustacea</taxon>
        <taxon>Multicrustacea</taxon>
        <taxon>Malacostraca</taxon>
        <taxon>Eumalacostraca</taxon>
        <taxon>Peracarida</taxon>
        <taxon>Isopoda</taxon>
        <taxon>Oniscidea</taxon>
        <taxon>Crinocheta</taxon>
        <taxon>Armadillidiidae</taxon>
        <taxon>Armadillidium</taxon>
    </lineage>
</organism>
<evidence type="ECO:0000313" key="3">
    <source>
        <dbReference type="Proteomes" id="UP000326759"/>
    </source>
</evidence>
<feature type="transmembrane region" description="Helical" evidence="1">
    <location>
        <begin position="145"/>
        <end position="165"/>
    </location>
</feature>
<gene>
    <name evidence="2" type="ORF">Anas_07974</name>
</gene>
<dbReference type="OrthoDB" id="10322172at2759"/>
<feature type="transmembrane region" description="Helical" evidence="1">
    <location>
        <begin position="111"/>
        <end position="133"/>
    </location>
</feature>